<organism evidence="3 4">
    <name type="scientific">Melanomma pulvis-pyrius CBS 109.77</name>
    <dbReference type="NCBI Taxonomy" id="1314802"/>
    <lineage>
        <taxon>Eukaryota</taxon>
        <taxon>Fungi</taxon>
        <taxon>Dikarya</taxon>
        <taxon>Ascomycota</taxon>
        <taxon>Pezizomycotina</taxon>
        <taxon>Dothideomycetes</taxon>
        <taxon>Pleosporomycetidae</taxon>
        <taxon>Pleosporales</taxon>
        <taxon>Melanommataceae</taxon>
        <taxon>Melanomma</taxon>
    </lineage>
</organism>
<evidence type="ECO:0000259" key="1">
    <source>
        <dbReference type="Pfam" id="PF01408"/>
    </source>
</evidence>
<dbReference type="SUPFAM" id="SSF55347">
    <property type="entry name" value="Glyceraldehyde-3-phosphate dehydrogenase-like, C-terminal domain"/>
    <property type="match status" value="1"/>
</dbReference>
<gene>
    <name evidence="3" type="ORF">K505DRAFT_332131</name>
</gene>
<dbReference type="InterPro" id="IPR051317">
    <property type="entry name" value="Gfo/Idh/MocA_oxidoreduct"/>
</dbReference>
<dbReference type="Pfam" id="PF22685">
    <property type="entry name" value="Gal80p_C-like"/>
    <property type="match status" value="1"/>
</dbReference>
<dbReference type="Gene3D" id="3.30.360.10">
    <property type="entry name" value="Dihydrodipicolinate Reductase, domain 2"/>
    <property type="match status" value="1"/>
</dbReference>
<dbReference type="EMBL" id="MU001756">
    <property type="protein sequence ID" value="KAF2799890.1"/>
    <property type="molecule type" value="Genomic_DNA"/>
</dbReference>
<keyword evidence="4" id="KW-1185">Reference proteome</keyword>
<dbReference type="GO" id="GO:0000166">
    <property type="term" value="F:nucleotide binding"/>
    <property type="evidence" value="ECO:0007669"/>
    <property type="project" value="InterPro"/>
</dbReference>
<evidence type="ECO:0000259" key="2">
    <source>
        <dbReference type="Pfam" id="PF22685"/>
    </source>
</evidence>
<dbReference type="Gene3D" id="3.40.50.720">
    <property type="entry name" value="NAD(P)-binding Rossmann-like Domain"/>
    <property type="match status" value="1"/>
</dbReference>
<dbReference type="AlphaFoldDB" id="A0A6A6XTV5"/>
<dbReference type="PANTHER" id="PTHR43708">
    <property type="entry name" value="CONSERVED EXPRESSED OXIDOREDUCTASE (EUROFUNG)"/>
    <property type="match status" value="1"/>
</dbReference>
<name>A0A6A6XTV5_9PLEO</name>
<feature type="domain" description="Gfo/Idh/MocA-like oxidoreductase N-terminal" evidence="1">
    <location>
        <begin position="4"/>
        <end position="129"/>
    </location>
</feature>
<dbReference type="Proteomes" id="UP000799757">
    <property type="component" value="Unassembled WGS sequence"/>
</dbReference>
<dbReference type="InterPro" id="IPR036291">
    <property type="entry name" value="NAD(P)-bd_dom_sf"/>
</dbReference>
<dbReference type="InterPro" id="IPR000683">
    <property type="entry name" value="Gfo/Idh/MocA-like_OxRdtase_N"/>
</dbReference>
<reference evidence="3" key="1">
    <citation type="journal article" date="2020" name="Stud. Mycol.">
        <title>101 Dothideomycetes genomes: a test case for predicting lifestyles and emergence of pathogens.</title>
        <authorList>
            <person name="Haridas S."/>
            <person name="Albert R."/>
            <person name="Binder M."/>
            <person name="Bloem J."/>
            <person name="Labutti K."/>
            <person name="Salamov A."/>
            <person name="Andreopoulos B."/>
            <person name="Baker S."/>
            <person name="Barry K."/>
            <person name="Bills G."/>
            <person name="Bluhm B."/>
            <person name="Cannon C."/>
            <person name="Castanera R."/>
            <person name="Culley D."/>
            <person name="Daum C."/>
            <person name="Ezra D."/>
            <person name="Gonzalez J."/>
            <person name="Henrissat B."/>
            <person name="Kuo A."/>
            <person name="Liang C."/>
            <person name="Lipzen A."/>
            <person name="Lutzoni F."/>
            <person name="Magnuson J."/>
            <person name="Mondo S."/>
            <person name="Nolan M."/>
            <person name="Ohm R."/>
            <person name="Pangilinan J."/>
            <person name="Park H.-J."/>
            <person name="Ramirez L."/>
            <person name="Alfaro M."/>
            <person name="Sun H."/>
            <person name="Tritt A."/>
            <person name="Yoshinaga Y."/>
            <person name="Zwiers L.-H."/>
            <person name="Turgeon B."/>
            <person name="Goodwin S."/>
            <person name="Spatafora J."/>
            <person name="Crous P."/>
            <person name="Grigoriev I."/>
        </authorList>
    </citation>
    <scope>NUCLEOTIDE SEQUENCE</scope>
    <source>
        <strain evidence="3">CBS 109.77</strain>
    </source>
</reference>
<dbReference type="PANTHER" id="PTHR43708:SF1">
    <property type="entry name" value="GALACTOSE_LACTOSE METABOLISM REGULATORY PROTEIN GAL80"/>
    <property type="match status" value="1"/>
</dbReference>
<feature type="domain" description="Gal80p-like C-terminal" evidence="2">
    <location>
        <begin position="136"/>
        <end position="283"/>
    </location>
</feature>
<protein>
    <submittedName>
        <fullName evidence="3">Oxidoreductase</fullName>
    </submittedName>
</protein>
<sequence length="367" mass="39534">MPPIRIGFIGLSSSQSWSVWAHLPYLKASPKYEIVALCNSSLESAHAAIKAHGLPSSTKAYGTPEDLAADPDIDLVVCSVRVDKHHPTLLPSLKAGKDVFCEWPLAKNAAEAEEMLKLAKEKGVKTVVGLQAHVSPALQKIKAVIDSGKIGKVLSSTFHGTPLVFGATVAENALYQNDRSIGGNLLSIYGIHSLESIQFVLGPLTSYTPLLNISYPSTRITTATGEPTSKTSPRTSHDQVLIHGTLASGAVLSYHLRGGPAFSNTAGHIWRIYGTEGEIQMTGPESYLQIAEDNVKIEVFEHKSGVTETVEVDKDAFSEMMIYGRNVARLYEAIADGKGVEGGVLGWEEAVQRHKFVDDVYKKAGVN</sequence>
<evidence type="ECO:0000313" key="3">
    <source>
        <dbReference type="EMBL" id="KAF2799890.1"/>
    </source>
</evidence>
<evidence type="ECO:0000313" key="4">
    <source>
        <dbReference type="Proteomes" id="UP000799757"/>
    </source>
</evidence>
<dbReference type="Pfam" id="PF01408">
    <property type="entry name" value="GFO_IDH_MocA"/>
    <property type="match status" value="1"/>
</dbReference>
<proteinExistence type="predicted"/>
<dbReference type="OrthoDB" id="64915at2759"/>
<dbReference type="SUPFAM" id="SSF51735">
    <property type="entry name" value="NAD(P)-binding Rossmann-fold domains"/>
    <property type="match status" value="1"/>
</dbReference>
<accession>A0A6A6XTV5</accession>
<dbReference type="InterPro" id="IPR055080">
    <property type="entry name" value="Gal80p-like_C"/>
</dbReference>